<dbReference type="InterPro" id="IPR011032">
    <property type="entry name" value="GroES-like_sf"/>
</dbReference>
<evidence type="ECO:0000256" key="4">
    <source>
        <dbReference type="ARBA" id="ARBA00022833"/>
    </source>
</evidence>
<evidence type="ECO:0000256" key="6">
    <source>
        <dbReference type="ARBA" id="ARBA00023027"/>
    </source>
</evidence>
<dbReference type="AlphaFoldDB" id="A0A0E9NAN4"/>
<keyword evidence="4 7" id="KW-0862">Zinc</keyword>
<proteinExistence type="inferred from homology"/>
<dbReference type="GO" id="GO:0004022">
    <property type="term" value="F:alcohol dehydrogenase (NAD+) activity"/>
    <property type="evidence" value="ECO:0007669"/>
    <property type="project" value="TreeGrafter"/>
</dbReference>
<name>A0A0E9NAN4_SAICN</name>
<comment type="similarity">
    <text evidence="2 7">Belongs to the zinc-containing alcohol dehydrogenase family.</text>
</comment>
<dbReference type="OrthoDB" id="1879366at2759"/>
<gene>
    <name evidence="9" type="ORF">G7K_1150-t1</name>
</gene>
<dbReference type="STRING" id="698492.A0A0E9NAN4"/>
<dbReference type="FunFam" id="3.40.50.720:FF:000039">
    <property type="entry name" value="Alcohol dehydrogenase AdhP"/>
    <property type="match status" value="1"/>
</dbReference>
<dbReference type="RefSeq" id="XP_019024973.1">
    <property type="nucleotide sequence ID" value="XM_019170231.1"/>
</dbReference>
<dbReference type="PANTHER" id="PTHR42940">
    <property type="entry name" value="ALCOHOL DEHYDROGENASE 1-RELATED"/>
    <property type="match status" value="1"/>
</dbReference>
<dbReference type="OMA" id="PTWDTCM"/>
<evidence type="ECO:0000256" key="2">
    <source>
        <dbReference type="ARBA" id="ARBA00008072"/>
    </source>
</evidence>
<dbReference type="SMART" id="SM00829">
    <property type="entry name" value="PKS_ER"/>
    <property type="match status" value="1"/>
</dbReference>
<organism evidence="9 10">
    <name type="scientific">Saitoella complicata (strain BCRC 22490 / CBS 7301 / JCM 7358 / NBRC 10748 / NRRL Y-17804)</name>
    <dbReference type="NCBI Taxonomy" id="698492"/>
    <lineage>
        <taxon>Eukaryota</taxon>
        <taxon>Fungi</taxon>
        <taxon>Dikarya</taxon>
        <taxon>Ascomycota</taxon>
        <taxon>Taphrinomycotina</taxon>
        <taxon>Taphrinomycotina incertae sedis</taxon>
        <taxon>Saitoella</taxon>
    </lineage>
</organism>
<dbReference type="Pfam" id="PF08240">
    <property type="entry name" value="ADH_N"/>
    <property type="match status" value="1"/>
</dbReference>
<dbReference type="GO" id="GO:0008270">
    <property type="term" value="F:zinc ion binding"/>
    <property type="evidence" value="ECO:0007669"/>
    <property type="project" value="InterPro"/>
</dbReference>
<keyword evidence="10" id="KW-1185">Reference proteome</keyword>
<comment type="caution">
    <text evidence="9">The sequence shown here is derived from an EMBL/GenBank/DDBJ whole genome shotgun (WGS) entry which is preliminary data.</text>
</comment>
<dbReference type="PROSITE" id="PS00059">
    <property type="entry name" value="ADH_ZINC"/>
    <property type="match status" value="1"/>
</dbReference>
<dbReference type="Proteomes" id="UP000033140">
    <property type="component" value="Unassembled WGS sequence"/>
</dbReference>
<dbReference type="InterPro" id="IPR002328">
    <property type="entry name" value="ADH_Zn_CS"/>
</dbReference>
<keyword evidence="5" id="KW-0560">Oxidoreductase</keyword>
<evidence type="ECO:0000259" key="8">
    <source>
        <dbReference type="SMART" id="SM00829"/>
    </source>
</evidence>
<sequence>MPSADELPKTCKAATFSNPGPNFKLEVTDVEVPKPGPDEILLKLNATGLCHSDIHFMMADWEGLAPQVNIAGHEGAGVCVAVGENVKDWKVGDRGGIKPVNNICRTCDNCRVDLETHCPQAAFPGFNAMGSYTQYVCSPAHYTQRIPDGVDDFVAGPIMCSGGTAYRSLRLSGLQMGQWCCFPGGGGGVGHMALQIGKAMGLRCIVIDAGDEKAELSKKLGAEHYVDLTKTKDVAAEVMKITGSGAHGVVVTASHPSAYVTAPSLLRVGGIVMCIALPTSDETVVGTSPAGFVFKQLTVKGTLVGSYDDTAKALDLAARGLLKPVYQKFSLNDLPKAVELLRKGKIAGRAVVDLNDYKSE</sequence>
<accession>A0A0E9NAN4</accession>
<dbReference type="GO" id="GO:0005737">
    <property type="term" value="C:cytoplasm"/>
    <property type="evidence" value="ECO:0007669"/>
    <property type="project" value="TreeGrafter"/>
</dbReference>
<reference evidence="9 10" key="1">
    <citation type="journal article" date="2011" name="J. Gen. Appl. Microbiol.">
        <title>Draft genome sequencing of the enigmatic yeast Saitoella complicata.</title>
        <authorList>
            <person name="Nishida H."/>
            <person name="Hamamoto M."/>
            <person name="Sugiyama J."/>
        </authorList>
    </citation>
    <scope>NUCLEOTIDE SEQUENCE [LARGE SCALE GENOMIC DNA]</scope>
    <source>
        <strain evidence="9 10">NRRL Y-17804</strain>
    </source>
</reference>
<keyword evidence="3 7" id="KW-0479">Metal-binding</keyword>
<dbReference type="PANTHER" id="PTHR42940:SF1">
    <property type="entry name" value="ENOYL REDUCTASE (ER) DOMAIN-CONTAINING PROTEIN"/>
    <property type="match status" value="1"/>
</dbReference>
<protein>
    <recommendedName>
        <fullName evidence="8">Enoyl reductase (ER) domain-containing protein</fullName>
    </recommendedName>
</protein>
<reference evidence="9 10" key="3">
    <citation type="journal article" date="2015" name="Genome Announc.">
        <title>Draft Genome Sequence of the Archiascomycetous Yeast Saitoella complicata.</title>
        <authorList>
            <person name="Yamauchi K."/>
            <person name="Kondo S."/>
            <person name="Hamamoto M."/>
            <person name="Takahashi Y."/>
            <person name="Ogura Y."/>
            <person name="Hayashi T."/>
            <person name="Nishida H."/>
        </authorList>
    </citation>
    <scope>NUCLEOTIDE SEQUENCE [LARGE SCALE GENOMIC DNA]</scope>
    <source>
        <strain evidence="9 10">NRRL Y-17804</strain>
    </source>
</reference>
<dbReference type="CDD" id="cd08297">
    <property type="entry name" value="CAD3"/>
    <property type="match status" value="1"/>
</dbReference>
<dbReference type="InterPro" id="IPR013149">
    <property type="entry name" value="ADH-like_C"/>
</dbReference>
<evidence type="ECO:0000256" key="7">
    <source>
        <dbReference type="RuleBase" id="RU361277"/>
    </source>
</evidence>
<feature type="domain" description="Enoyl reductase (ER)" evidence="8">
    <location>
        <begin position="20"/>
        <end position="352"/>
    </location>
</feature>
<evidence type="ECO:0000256" key="5">
    <source>
        <dbReference type="ARBA" id="ARBA00023002"/>
    </source>
</evidence>
<evidence type="ECO:0000313" key="9">
    <source>
        <dbReference type="EMBL" id="GAO46932.1"/>
    </source>
</evidence>
<dbReference type="Gene3D" id="3.90.180.10">
    <property type="entry name" value="Medium-chain alcohol dehydrogenases, catalytic domain"/>
    <property type="match status" value="1"/>
</dbReference>
<comment type="cofactor">
    <cofactor evidence="1 7">
        <name>Zn(2+)</name>
        <dbReference type="ChEBI" id="CHEBI:29105"/>
    </cofactor>
</comment>
<dbReference type="InterPro" id="IPR020843">
    <property type="entry name" value="ER"/>
</dbReference>
<keyword evidence="6" id="KW-0520">NAD</keyword>
<dbReference type="SUPFAM" id="SSF51735">
    <property type="entry name" value="NAD(P)-binding Rossmann-fold domains"/>
    <property type="match status" value="1"/>
</dbReference>
<dbReference type="InterPro" id="IPR013154">
    <property type="entry name" value="ADH-like_N"/>
</dbReference>
<dbReference type="Gene3D" id="3.40.50.720">
    <property type="entry name" value="NAD(P)-binding Rossmann-like Domain"/>
    <property type="match status" value="1"/>
</dbReference>
<dbReference type="EMBL" id="BACD03000006">
    <property type="protein sequence ID" value="GAO46932.1"/>
    <property type="molecule type" value="Genomic_DNA"/>
</dbReference>
<dbReference type="InterPro" id="IPR036291">
    <property type="entry name" value="NAD(P)-bd_dom_sf"/>
</dbReference>
<dbReference type="SUPFAM" id="SSF50129">
    <property type="entry name" value="GroES-like"/>
    <property type="match status" value="1"/>
</dbReference>
<evidence type="ECO:0000256" key="1">
    <source>
        <dbReference type="ARBA" id="ARBA00001947"/>
    </source>
</evidence>
<dbReference type="Pfam" id="PF00107">
    <property type="entry name" value="ADH_zinc_N"/>
    <property type="match status" value="1"/>
</dbReference>
<evidence type="ECO:0000256" key="3">
    <source>
        <dbReference type="ARBA" id="ARBA00022723"/>
    </source>
</evidence>
<reference evidence="9 10" key="2">
    <citation type="journal article" date="2014" name="J. Gen. Appl. Microbiol.">
        <title>The early diverging ascomycetous budding yeast Saitoella complicata has three histone deacetylases belonging to the Clr6, Hos2, and Rpd3 lineages.</title>
        <authorList>
            <person name="Nishida H."/>
            <person name="Matsumoto T."/>
            <person name="Kondo S."/>
            <person name="Hamamoto M."/>
            <person name="Yoshikawa H."/>
        </authorList>
    </citation>
    <scope>NUCLEOTIDE SEQUENCE [LARGE SCALE GENOMIC DNA]</scope>
    <source>
        <strain evidence="9 10">NRRL Y-17804</strain>
    </source>
</reference>
<evidence type="ECO:0000313" key="10">
    <source>
        <dbReference type="Proteomes" id="UP000033140"/>
    </source>
</evidence>